<sequence>MALSPQQPDRRAELADFLRTRRARLAPRDVGLPEGSRRRLAGLRREEVALLAGVGITWYTWLEQGRDVQASSETLENLAHALRLDGKEREYLFLLADRPLPDKRPSHGKVNSELQRMVEHLEPNPAYILGPRWDILAWNRAASLVFTDFGQLPEERRNLLWWYFTDPVARQRFSVWENYARCWLGQFRISWGRYAGEPDFVELVEDLKHHSSEFRSWWPMHEIYGRYQGRKEIEHPLVGRLVLENAMFRVEETPGVSLALYVPLPEEETAAKLQRLLESA</sequence>
<dbReference type="SUPFAM" id="SSF47413">
    <property type="entry name" value="lambda repressor-like DNA-binding domains"/>
    <property type="match status" value="1"/>
</dbReference>
<dbReference type="GO" id="GO:0003677">
    <property type="term" value="F:DNA binding"/>
    <property type="evidence" value="ECO:0007669"/>
    <property type="project" value="InterPro"/>
</dbReference>
<reference evidence="2 3" key="1">
    <citation type="submission" date="2019-01" db="EMBL/GenBank/DDBJ databases">
        <title>Ktedonosporobacter rubrisoli SCAWS-G2.</title>
        <authorList>
            <person name="Huang Y."/>
            <person name="Yan B."/>
        </authorList>
    </citation>
    <scope>NUCLEOTIDE SEQUENCE [LARGE SCALE GENOMIC DNA]</scope>
    <source>
        <strain evidence="2 3">SCAWS-G2</strain>
    </source>
</reference>
<proteinExistence type="predicted"/>
<dbReference type="InterPro" id="IPR041413">
    <property type="entry name" value="MLTR_LBD"/>
</dbReference>
<gene>
    <name evidence="2" type="ORF">EPA93_36040</name>
</gene>
<dbReference type="AlphaFoldDB" id="A0A4P6JZN4"/>
<evidence type="ECO:0000313" key="3">
    <source>
        <dbReference type="Proteomes" id="UP000290365"/>
    </source>
</evidence>
<dbReference type="Pfam" id="PF17765">
    <property type="entry name" value="MLTR_LBD"/>
    <property type="match status" value="1"/>
</dbReference>
<dbReference type="RefSeq" id="WP_129892157.1">
    <property type="nucleotide sequence ID" value="NZ_CP035758.1"/>
</dbReference>
<dbReference type="EMBL" id="CP035758">
    <property type="protein sequence ID" value="QBD81095.1"/>
    <property type="molecule type" value="Genomic_DNA"/>
</dbReference>
<feature type="domain" description="HTH cro/C1-type" evidence="1">
    <location>
        <begin position="17"/>
        <end position="89"/>
    </location>
</feature>
<accession>A0A4P6JZN4</accession>
<evidence type="ECO:0000313" key="2">
    <source>
        <dbReference type="EMBL" id="QBD81095.1"/>
    </source>
</evidence>
<organism evidence="2 3">
    <name type="scientific">Ktedonosporobacter rubrisoli</name>
    <dbReference type="NCBI Taxonomy" id="2509675"/>
    <lineage>
        <taxon>Bacteria</taxon>
        <taxon>Bacillati</taxon>
        <taxon>Chloroflexota</taxon>
        <taxon>Ktedonobacteria</taxon>
        <taxon>Ktedonobacterales</taxon>
        <taxon>Ktedonosporobacteraceae</taxon>
        <taxon>Ktedonosporobacter</taxon>
    </lineage>
</organism>
<dbReference type="Pfam" id="PF13560">
    <property type="entry name" value="HTH_31"/>
    <property type="match status" value="1"/>
</dbReference>
<protein>
    <submittedName>
        <fullName evidence="2">XRE family transcriptional regulator</fullName>
    </submittedName>
</protein>
<dbReference type="PANTHER" id="PTHR35010">
    <property type="entry name" value="BLL4672 PROTEIN-RELATED"/>
    <property type="match status" value="1"/>
</dbReference>
<dbReference type="KEGG" id="kbs:EPA93_36040"/>
<dbReference type="CDD" id="cd00093">
    <property type="entry name" value="HTH_XRE"/>
    <property type="match status" value="1"/>
</dbReference>
<dbReference type="InterPro" id="IPR010982">
    <property type="entry name" value="Lambda_DNA-bd_dom_sf"/>
</dbReference>
<dbReference type="InterPro" id="IPR001387">
    <property type="entry name" value="Cro/C1-type_HTH"/>
</dbReference>
<dbReference type="SMART" id="SM00530">
    <property type="entry name" value="HTH_XRE"/>
    <property type="match status" value="1"/>
</dbReference>
<dbReference type="Gene3D" id="3.30.450.180">
    <property type="match status" value="1"/>
</dbReference>
<dbReference type="Proteomes" id="UP000290365">
    <property type="component" value="Chromosome"/>
</dbReference>
<keyword evidence="3" id="KW-1185">Reference proteome</keyword>
<dbReference type="OrthoDB" id="5346389at2"/>
<evidence type="ECO:0000259" key="1">
    <source>
        <dbReference type="SMART" id="SM00530"/>
    </source>
</evidence>
<name>A0A4P6JZN4_KTERU</name>
<dbReference type="Gene3D" id="1.10.260.40">
    <property type="entry name" value="lambda repressor-like DNA-binding domains"/>
    <property type="match status" value="1"/>
</dbReference>